<evidence type="ECO:0000259" key="5">
    <source>
        <dbReference type="PROSITE" id="PS51352"/>
    </source>
</evidence>
<evidence type="ECO:0000256" key="4">
    <source>
        <dbReference type="SAM" id="SignalP"/>
    </source>
</evidence>
<dbReference type="Gene3D" id="3.40.30.10">
    <property type="entry name" value="Glutaredoxin"/>
    <property type="match status" value="1"/>
</dbReference>
<evidence type="ECO:0000256" key="2">
    <source>
        <dbReference type="ARBA" id="ARBA00022729"/>
    </source>
</evidence>
<evidence type="ECO:0000313" key="7">
    <source>
        <dbReference type="Proteomes" id="UP000478008"/>
    </source>
</evidence>
<dbReference type="PANTHER" id="PTHR45672">
    <property type="entry name" value="PROTEIN DISULFIDE-ISOMERASE C17H9.14C-RELATED"/>
    <property type="match status" value="1"/>
</dbReference>
<feature type="signal peptide" evidence="4">
    <location>
        <begin position="1"/>
        <end position="23"/>
    </location>
</feature>
<dbReference type="PROSITE" id="PS51352">
    <property type="entry name" value="THIOREDOXIN_2"/>
    <property type="match status" value="1"/>
</dbReference>
<reference evidence="6 7" key="1">
    <citation type="submission" date="2019-07" db="EMBL/GenBank/DDBJ databases">
        <authorList>
            <person name="Friedrich A."/>
            <person name="Schacherer J."/>
        </authorList>
    </citation>
    <scope>NUCLEOTIDE SEQUENCE [LARGE SCALE GENOMIC DNA]</scope>
</reference>
<dbReference type="PANTHER" id="PTHR45672:SF3">
    <property type="entry name" value="THIOREDOXIN DOMAIN-CONTAINING PROTEIN 5"/>
    <property type="match status" value="1"/>
</dbReference>
<keyword evidence="2 4" id="KW-0732">Signal</keyword>
<keyword evidence="3" id="KW-0812">Transmembrane</keyword>
<accession>A0A7D9CZI6</accession>
<feature type="transmembrane region" description="Helical" evidence="3">
    <location>
        <begin position="667"/>
        <end position="688"/>
    </location>
</feature>
<dbReference type="EMBL" id="CABFWN010000005">
    <property type="protein sequence ID" value="VUG19615.1"/>
    <property type="molecule type" value="Genomic_DNA"/>
</dbReference>
<dbReference type="Proteomes" id="UP000478008">
    <property type="component" value="Unassembled WGS sequence"/>
</dbReference>
<gene>
    <name evidence="6" type="ORF">DEBR0S5_07316G</name>
</gene>
<proteinExistence type="inferred from homology"/>
<dbReference type="SUPFAM" id="SSF52833">
    <property type="entry name" value="Thioredoxin-like"/>
    <property type="match status" value="1"/>
</dbReference>
<dbReference type="Pfam" id="PF00085">
    <property type="entry name" value="Thioredoxin"/>
    <property type="match status" value="1"/>
</dbReference>
<organism evidence="6 7">
    <name type="scientific">Dekkera bruxellensis</name>
    <name type="common">Brettanomyces custersii</name>
    <dbReference type="NCBI Taxonomy" id="5007"/>
    <lineage>
        <taxon>Eukaryota</taxon>
        <taxon>Fungi</taxon>
        <taxon>Dikarya</taxon>
        <taxon>Ascomycota</taxon>
        <taxon>Saccharomycotina</taxon>
        <taxon>Pichiomycetes</taxon>
        <taxon>Pichiales</taxon>
        <taxon>Pichiaceae</taxon>
        <taxon>Brettanomyces</taxon>
    </lineage>
</organism>
<dbReference type="InterPro" id="IPR017937">
    <property type="entry name" value="Thioredoxin_CS"/>
</dbReference>
<dbReference type="InterPro" id="IPR036249">
    <property type="entry name" value="Thioredoxin-like_sf"/>
</dbReference>
<evidence type="ECO:0000256" key="1">
    <source>
        <dbReference type="ARBA" id="ARBA00006347"/>
    </source>
</evidence>
<dbReference type="PROSITE" id="PS00194">
    <property type="entry name" value="THIOREDOXIN_1"/>
    <property type="match status" value="1"/>
</dbReference>
<evidence type="ECO:0000313" key="6">
    <source>
        <dbReference type="EMBL" id="VUG19615.1"/>
    </source>
</evidence>
<dbReference type="InterPro" id="IPR013766">
    <property type="entry name" value="Thioredoxin_domain"/>
</dbReference>
<dbReference type="CDD" id="cd02961">
    <property type="entry name" value="PDI_a_family"/>
    <property type="match status" value="1"/>
</dbReference>
<keyword evidence="3" id="KW-0472">Membrane</keyword>
<sequence>MLSVRRLLSHLIFLLVLVNICKGEEEVDKEAETETDPLPGVLSSKQFDEELKSGYHIVEFFSPYCPHCTHFAPTWEDFYHKHHELYAEKNNLHIHQVNCVSNGDLCDKEGVMAYPTIRFYSSGGKLLGSMDDYQRTLEGLETFVNDQLSLWVVGETDGKPDDFSSDSIPETILLNKKKLVQILVGEGADKPYLVSFWPSTDKELPQDKFQGDHKGVQFFQEYPGSYMFRNIWNGVSKQLANEIEDGKLSLAYFNCGSNPKVCSTLGIEDWPRNAEEAIPQIMMMLPPSAGGNRVVYNRPTRPSIQDLLLWTSRLLEIYRFEDLSESKIQKIGGIVKRLRRESDIKDYSKVTFVLLEDPATKVPEDDMILRKLLQPIMDFRGNVYLFKSTDSTGFLRLLKTQSRIMEDDYLNKDSDKNTKDLISFDPAMFAARTLSALPMMLCFRSNTLDGVAMKSFSSRDIRDTGKVLKFIYKNAYPMVWPLLRKNLDVVFPEYDESYYSKNEKVLVSLIDPKKPKELQKISYGMSYIYHKFTYIQNREQFNKLDNERKKKYAKIKDLQDGSHHHDIMKIMSTTVQETFENMHNELRIAYVDIENLNALRYRLGWKNIVPSKYKSGDFLLVSRFSNGYWDESSEGKQFNIEDVDNVIYGIKYASEHGFSGKRLYTPILKIAIFVPLTIIVICFIWKWTRRFLLARSLRKNRMKGLGILGVDPSLGSTELDKLE</sequence>
<comment type="similarity">
    <text evidence="1">Belongs to the protein disulfide isomerase family.</text>
</comment>
<protein>
    <submittedName>
        <fullName evidence="6">DEBR0S5_07316g1_1</fullName>
    </submittedName>
</protein>
<keyword evidence="3" id="KW-1133">Transmembrane helix</keyword>
<name>A0A7D9CZI6_DEKBR</name>
<evidence type="ECO:0000256" key="3">
    <source>
        <dbReference type="SAM" id="Phobius"/>
    </source>
</evidence>
<dbReference type="InterPro" id="IPR051063">
    <property type="entry name" value="PDI"/>
</dbReference>
<feature type="domain" description="Thioredoxin" evidence="5">
    <location>
        <begin position="24"/>
        <end position="188"/>
    </location>
</feature>
<dbReference type="GO" id="GO:0003756">
    <property type="term" value="F:protein disulfide isomerase activity"/>
    <property type="evidence" value="ECO:0007669"/>
    <property type="project" value="TreeGrafter"/>
</dbReference>
<dbReference type="GO" id="GO:0005783">
    <property type="term" value="C:endoplasmic reticulum"/>
    <property type="evidence" value="ECO:0007669"/>
    <property type="project" value="TreeGrafter"/>
</dbReference>
<dbReference type="GO" id="GO:0006457">
    <property type="term" value="P:protein folding"/>
    <property type="evidence" value="ECO:0007669"/>
    <property type="project" value="TreeGrafter"/>
</dbReference>
<feature type="chain" id="PRO_5028912800" evidence="4">
    <location>
        <begin position="24"/>
        <end position="723"/>
    </location>
</feature>
<keyword evidence="7" id="KW-1185">Reference proteome</keyword>
<dbReference type="AlphaFoldDB" id="A0A7D9CZI6"/>